<dbReference type="GO" id="GO:0005524">
    <property type="term" value="F:ATP binding"/>
    <property type="evidence" value="ECO:0007669"/>
    <property type="project" value="InterPro"/>
</dbReference>
<feature type="region of interest" description="Disordered" evidence="3">
    <location>
        <begin position="165"/>
        <end position="214"/>
    </location>
</feature>
<reference evidence="5" key="1">
    <citation type="journal article" date="2014" name="Int. J. Syst. Evol. Microbiol.">
        <title>Complete genome sequence of Corynebacterium casei LMG S-19264T (=DSM 44701T), isolated from a smear-ripened cheese.</title>
        <authorList>
            <consortium name="US DOE Joint Genome Institute (JGI-PGF)"/>
            <person name="Walter F."/>
            <person name="Albersmeier A."/>
            <person name="Kalinowski J."/>
            <person name="Ruckert C."/>
        </authorList>
    </citation>
    <scope>NUCLEOTIDE SEQUENCE</scope>
    <source>
        <strain evidence="5">JCM 4646</strain>
    </source>
</reference>
<dbReference type="Gene3D" id="1.10.510.10">
    <property type="entry name" value="Transferase(Phosphotransferase) domain 1"/>
    <property type="match status" value="1"/>
</dbReference>
<feature type="region of interest" description="Disordered" evidence="3">
    <location>
        <begin position="481"/>
        <end position="500"/>
    </location>
</feature>
<name>A0A919KTL3_9ACTN</name>
<keyword evidence="6" id="KW-1185">Reference proteome</keyword>
<organism evidence="5 6">
    <name type="scientific">Kitasatospora indigofera</name>
    <dbReference type="NCBI Taxonomy" id="67307"/>
    <lineage>
        <taxon>Bacteria</taxon>
        <taxon>Bacillati</taxon>
        <taxon>Actinomycetota</taxon>
        <taxon>Actinomycetes</taxon>
        <taxon>Kitasatosporales</taxon>
        <taxon>Streptomycetaceae</taxon>
        <taxon>Kitasatospora</taxon>
    </lineage>
</organism>
<dbReference type="GO" id="GO:0004672">
    <property type="term" value="F:protein kinase activity"/>
    <property type="evidence" value="ECO:0007669"/>
    <property type="project" value="InterPro"/>
</dbReference>
<dbReference type="SUPFAM" id="SSF49785">
    <property type="entry name" value="Galactose-binding domain-like"/>
    <property type="match status" value="1"/>
</dbReference>
<keyword evidence="1" id="KW-0675">Receptor</keyword>
<dbReference type="EMBL" id="BNBO01000015">
    <property type="protein sequence ID" value="GHH71486.1"/>
    <property type="molecule type" value="Genomic_DNA"/>
</dbReference>
<gene>
    <name evidence="5" type="ORF">GCM10018781_32850</name>
</gene>
<dbReference type="Proteomes" id="UP000617734">
    <property type="component" value="Unassembled WGS sequence"/>
</dbReference>
<evidence type="ECO:0000259" key="4">
    <source>
        <dbReference type="PROSITE" id="PS50011"/>
    </source>
</evidence>
<feature type="region of interest" description="Disordered" evidence="3">
    <location>
        <begin position="124"/>
        <end position="151"/>
    </location>
</feature>
<feature type="domain" description="Protein kinase" evidence="4">
    <location>
        <begin position="229"/>
        <end position="471"/>
    </location>
</feature>
<accession>A0A919KTL3</accession>
<reference evidence="5" key="2">
    <citation type="submission" date="2020-09" db="EMBL/GenBank/DDBJ databases">
        <authorList>
            <person name="Sun Q."/>
            <person name="Ohkuma M."/>
        </authorList>
    </citation>
    <scope>NUCLEOTIDE SEQUENCE</scope>
    <source>
        <strain evidence="5">JCM 4646</strain>
    </source>
</reference>
<feature type="coiled-coil region" evidence="2">
    <location>
        <begin position="78"/>
        <end position="108"/>
    </location>
</feature>
<dbReference type="InterPro" id="IPR008979">
    <property type="entry name" value="Galactose-bd-like_sf"/>
</dbReference>
<dbReference type="Gene3D" id="3.30.200.20">
    <property type="entry name" value="Phosphorylase Kinase, domain 1"/>
    <property type="match status" value="1"/>
</dbReference>
<comment type="caution">
    <text evidence="5">The sequence shown here is derived from an EMBL/GenBank/DDBJ whole genome shotgun (WGS) entry which is preliminary data.</text>
</comment>
<evidence type="ECO:0000256" key="1">
    <source>
        <dbReference type="ARBA" id="ARBA00023170"/>
    </source>
</evidence>
<protein>
    <recommendedName>
        <fullName evidence="4">Protein kinase domain-containing protein</fullName>
    </recommendedName>
</protein>
<sequence length="725" mass="74513">MTTVADGTKAVVDTPEADEAADEAALAMAIDDLAVDGPAGPQDAEEVSETTAPLSADEIAVELAAGAALAAAAKAKAAADARAEAKAREQARAKAEAAARAKAEAGEQARTEAAAAAAAKAGAKAGNGSASDSATGTASNSATGTGAGTAADGKAVGATAAKAAAAPGGAAQPLARATGRPGPEATAKAPAKAAPRATATAGDTGGTGALPLTLPAPLRHSGDIIGGRYRLEECISQSATFSSWRAVDEKLRRAVGVHLMAAGHQRSRAVLAAAKSAALLGDPRFVQVLDAVQEGELVYVVREWLPDASDLAKLLTTGPMEPYDAYQMVRQVTDAIATAHRRGQAHLRLTPRCVLRTEGGQYRINGIAVDAALRGLPADDSADAELTDTRAIGVLLYAALTHRWPFPEDRYDLQGLPKGLGCVPPSQVRAGVHKGLSELAARTLCDPPPNHTTPITTPEDLAKAIALMPRIRQPEPELPAFTPPRRTPPAPAPVTAPAPVRPAFHGPLPYPARPRRRRLRRVLKATAWTVALAAVGFSSWQLVGQLRGGNHAADTAGPAVTQTDGAHPQIGAPVSAAPAGTPVTIADVKSFNPLGDSPESVPRLPLTHDGNPDTTWTTLDYRNPLQMIKEGTGLLVDLGSPQQVGSVSVQFVGSTRAELRVPATQSAAAPAKPGDYRVIAQSTGAQAELKPDAPVTTRYLLIWMTDLPKDGGVWHGQVAEIKVTG</sequence>
<feature type="compositionally biased region" description="Low complexity" evidence="3">
    <location>
        <begin position="181"/>
        <end position="202"/>
    </location>
</feature>
<dbReference type="GeneID" id="95353719"/>
<dbReference type="SUPFAM" id="SSF56112">
    <property type="entry name" value="Protein kinase-like (PK-like)"/>
    <property type="match status" value="1"/>
</dbReference>
<evidence type="ECO:0000313" key="6">
    <source>
        <dbReference type="Proteomes" id="UP000617734"/>
    </source>
</evidence>
<dbReference type="AlphaFoldDB" id="A0A919KTL3"/>
<dbReference type="InterPro" id="IPR011009">
    <property type="entry name" value="Kinase-like_dom_sf"/>
</dbReference>
<dbReference type="Gene3D" id="2.60.120.260">
    <property type="entry name" value="Galactose-binding domain-like"/>
    <property type="match status" value="1"/>
</dbReference>
<evidence type="ECO:0000256" key="2">
    <source>
        <dbReference type="SAM" id="Coils"/>
    </source>
</evidence>
<evidence type="ECO:0000256" key="3">
    <source>
        <dbReference type="SAM" id="MobiDB-lite"/>
    </source>
</evidence>
<dbReference type="PROSITE" id="PS50011">
    <property type="entry name" value="PROTEIN_KINASE_DOM"/>
    <property type="match status" value="1"/>
</dbReference>
<proteinExistence type="predicted"/>
<evidence type="ECO:0000313" key="5">
    <source>
        <dbReference type="EMBL" id="GHH71486.1"/>
    </source>
</evidence>
<keyword evidence="2" id="KW-0175">Coiled coil</keyword>
<dbReference type="RefSeq" id="WP_190211558.1">
    <property type="nucleotide sequence ID" value="NZ_BNBO01000015.1"/>
</dbReference>
<dbReference type="CDD" id="cd13973">
    <property type="entry name" value="PK_MviN-like"/>
    <property type="match status" value="1"/>
</dbReference>
<dbReference type="InterPro" id="IPR000719">
    <property type="entry name" value="Prot_kinase_dom"/>
</dbReference>